<comment type="caution">
    <text evidence="1">The sequence shown here is derived from an EMBL/GenBank/DDBJ whole genome shotgun (WGS) entry which is preliminary data.</text>
</comment>
<evidence type="ECO:0000313" key="1">
    <source>
        <dbReference type="EMBL" id="KAJ7966440.1"/>
    </source>
</evidence>
<dbReference type="EMBL" id="JARAOO010000006">
    <property type="protein sequence ID" value="KAJ7966440.1"/>
    <property type="molecule type" value="Genomic_DNA"/>
</dbReference>
<dbReference type="AlphaFoldDB" id="A0AAD7LY16"/>
<protein>
    <submittedName>
        <fullName evidence="1">Uncharacterized protein</fullName>
    </submittedName>
</protein>
<gene>
    <name evidence="1" type="ORF">O6P43_015913</name>
</gene>
<organism evidence="1 2">
    <name type="scientific">Quillaja saponaria</name>
    <name type="common">Soap bark tree</name>
    <dbReference type="NCBI Taxonomy" id="32244"/>
    <lineage>
        <taxon>Eukaryota</taxon>
        <taxon>Viridiplantae</taxon>
        <taxon>Streptophyta</taxon>
        <taxon>Embryophyta</taxon>
        <taxon>Tracheophyta</taxon>
        <taxon>Spermatophyta</taxon>
        <taxon>Magnoliopsida</taxon>
        <taxon>eudicotyledons</taxon>
        <taxon>Gunneridae</taxon>
        <taxon>Pentapetalae</taxon>
        <taxon>rosids</taxon>
        <taxon>fabids</taxon>
        <taxon>Fabales</taxon>
        <taxon>Quillajaceae</taxon>
        <taxon>Quillaja</taxon>
    </lineage>
</organism>
<dbReference type="KEGG" id="qsa:O6P43_015913"/>
<sequence length="71" mass="8349">MVANHYLTELLDYSCFSSGPIIKYFPYLNLQNGKLTNEYLRKLEDALEINPKGIAVRDDRVFHFARERKVL</sequence>
<proteinExistence type="predicted"/>
<dbReference type="Proteomes" id="UP001163823">
    <property type="component" value="Chromosome 6"/>
</dbReference>
<keyword evidence="2" id="KW-1185">Reference proteome</keyword>
<reference evidence="1" key="1">
    <citation type="journal article" date="2023" name="Science">
        <title>Elucidation of the pathway for biosynthesis of saponin adjuvants from the soapbark tree.</title>
        <authorList>
            <person name="Reed J."/>
            <person name="Orme A."/>
            <person name="El-Demerdash A."/>
            <person name="Owen C."/>
            <person name="Martin L.B.B."/>
            <person name="Misra R.C."/>
            <person name="Kikuchi S."/>
            <person name="Rejzek M."/>
            <person name="Martin A.C."/>
            <person name="Harkess A."/>
            <person name="Leebens-Mack J."/>
            <person name="Louveau T."/>
            <person name="Stephenson M.J."/>
            <person name="Osbourn A."/>
        </authorList>
    </citation>
    <scope>NUCLEOTIDE SEQUENCE</scope>
    <source>
        <strain evidence="1">S10</strain>
    </source>
</reference>
<accession>A0AAD7LY16</accession>
<name>A0AAD7LY16_QUISA</name>
<evidence type="ECO:0000313" key="2">
    <source>
        <dbReference type="Proteomes" id="UP001163823"/>
    </source>
</evidence>